<proteinExistence type="predicted"/>
<evidence type="ECO:0000256" key="1">
    <source>
        <dbReference type="SAM" id="MobiDB-lite"/>
    </source>
</evidence>
<dbReference type="Proteomes" id="UP000242814">
    <property type="component" value="Unassembled WGS sequence"/>
</dbReference>
<evidence type="ECO:0000313" key="3">
    <source>
        <dbReference type="Proteomes" id="UP000242814"/>
    </source>
</evidence>
<organism evidence="2 3">
    <name type="scientific">Paracoccidioides brasiliensis</name>
    <dbReference type="NCBI Taxonomy" id="121759"/>
    <lineage>
        <taxon>Eukaryota</taxon>
        <taxon>Fungi</taxon>
        <taxon>Dikarya</taxon>
        <taxon>Ascomycota</taxon>
        <taxon>Pezizomycotina</taxon>
        <taxon>Eurotiomycetes</taxon>
        <taxon>Eurotiomycetidae</taxon>
        <taxon>Onygenales</taxon>
        <taxon>Ajellomycetaceae</taxon>
        <taxon>Paracoccidioides</taxon>
    </lineage>
</organism>
<accession>A0A1D2JQ55</accession>
<evidence type="ECO:0000313" key="2">
    <source>
        <dbReference type="EMBL" id="ODH45327.1"/>
    </source>
</evidence>
<protein>
    <submittedName>
        <fullName evidence="2">Uncharacterized protein</fullName>
    </submittedName>
</protein>
<gene>
    <name evidence="2" type="ORF">ACO22_00205</name>
</gene>
<dbReference type="AlphaFoldDB" id="A0A1D2JQ55"/>
<name>A0A1D2JQ55_PARBR</name>
<reference evidence="2 3" key="1">
    <citation type="submission" date="2016-06" db="EMBL/GenBank/DDBJ databases">
        <authorList>
            <person name="Kjaerup R.B."/>
            <person name="Dalgaard T.S."/>
            <person name="Juul-Madsen H.R."/>
        </authorList>
    </citation>
    <scope>NUCLEOTIDE SEQUENCE [LARGE SCALE GENOMIC DNA]</scope>
    <source>
        <strain evidence="2 3">Pb300</strain>
    </source>
</reference>
<comment type="caution">
    <text evidence="2">The sequence shown here is derived from an EMBL/GenBank/DDBJ whole genome shotgun (WGS) entry which is preliminary data.</text>
</comment>
<feature type="region of interest" description="Disordered" evidence="1">
    <location>
        <begin position="151"/>
        <end position="172"/>
    </location>
</feature>
<dbReference type="EMBL" id="LZYO01000003">
    <property type="protein sequence ID" value="ODH45327.1"/>
    <property type="molecule type" value="Genomic_DNA"/>
</dbReference>
<sequence>MDTAKRDVRNVVSPLAPDSTAFHFLRQSIDRSFSFFLVERSPVSEKEEIVLDCVDSKAYCRKKNEEYYENYGDGDVSLDHFVWIYIKCFNQTNKRNLLKKKCNAQMRGKDITRAQDSDSPGSRGVELQVPQNTYMWRALRKKYVHDKEVEMEQGTRKEGKKKSAQSITIYHPDHSGPSHVINQCLKKRWVQVVEVAGRIRFNLTGTGAV</sequence>